<evidence type="ECO:0000256" key="1">
    <source>
        <dbReference type="SAM" id="MobiDB-lite"/>
    </source>
</evidence>
<reference evidence="2" key="1">
    <citation type="journal article" date="2019" name="Sci. Rep.">
        <title>Draft genome of Tanacetum cinerariifolium, the natural source of mosquito coil.</title>
        <authorList>
            <person name="Yamashiro T."/>
            <person name="Shiraishi A."/>
            <person name="Satake H."/>
            <person name="Nakayama K."/>
        </authorList>
    </citation>
    <scope>NUCLEOTIDE SEQUENCE</scope>
</reference>
<name>A0A699HLL1_TANCI</name>
<dbReference type="AlphaFoldDB" id="A0A699HLL1"/>
<organism evidence="2">
    <name type="scientific">Tanacetum cinerariifolium</name>
    <name type="common">Dalmatian daisy</name>
    <name type="synonym">Chrysanthemum cinerariifolium</name>
    <dbReference type="NCBI Taxonomy" id="118510"/>
    <lineage>
        <taxon>Eukaryota</taxon>
        <taxon>Viridiplantae</taxon>
        <taxon>Streptophyta</taxon>
        <taxon>Embryophyta</taxon>
        <taxon>Tracheophyta</taxon>
        <taxon>Spermatophyta</taxon>
        <taxon>Magnoliopsida</taxon>
        <taxon>eudicotyledons</taxon>
        <taxon>Gunneridae</taxon>
        <taxon>Pentapetalae</taxon>
        <taxon>asterids</taxon>
        <taxon>campanulids</taxon>
        <taxon>Asterales</taxon>
        <taxon>Asteraceae</taxon>
        <taxon>Asteroideae</taxon>
        <taxon>Anthemideae</taxon>
        <taxon>Anthemidinae</taxon>
        <taxon>Tanacetum</taxon>
    </lineage>
</organism>
<evidence type="ECO:0000313" key="2">
    <source>
        <dbReference type="EMBL" id="GEY05083.1"/>
    </source>
</evidence>
<comment type="caution">
    <text evidence="2">The sequence shown here is derived from an EMBL/GenBank/DDBJ whole genome shotgun (WGS) entry which is preliminary data.</text>
</comment>
<proteinExistence type="predicted"/>
<feature type="region of interest" description="Disordered" evidence="1">
    <location>
        <begin position="120"/>
        <end position="152"/>
    </location>
</feature>
<sequence length="221" mass="25042">MWLCKFVLHDVSSLVKAKLDYYKQGGYYETLDEEEVEEEMLKGFILSLRHVKERMIGKLCLQVLSRLEAKGLVFPSGMKLPDADHLVDPVWEELVIVVLIVNLNFGLKYIKSEVASEHDRIQGRTSASDEQESTAKGGASGSSVREQGNVPLQCPKLTDTNYTTWNMMEKILKAYELWKVIDETDGKKETSGKQETAIDEKAENTAKGMIFQTLKMKESEN</sequence>
<protein>
    <submittedName>
        <fullName evidence="2">F-box protein At5g03100-like</fullName>
    </submittedName>
</protein>
<accession>A0A699HLL1</accession>
<gene>
    <name evidence="2" type="ORF">Tci_377057</name>
</gene>
<dbReference type="EMBL" id="BKCJ010148213">
    <property type="protein sequence ID" value="GEY05083.1"/>
    <property type="molecule type" value="Genomic_DNA"/>
</dbReference>